<protein>
    <submittedName>
        <fullName evidence="1">Uncharacterized protein</fullName>
    </submittedName>
</protein>
<gene>
    <name evidence="1" type="ORF">LCGC14_2843090</name>
</gene>
<dbReference type="AlphaFoldDB" id="A0A0F9AJ42"/>
<proteinExistence type="predicted"/>
<evidence type="ECO:0000313" key="1">
    <source>
        <dbReference type="EMBL" id="KKK78484.1"/>
    </source>
</evidence>
<accession>A0A0F9AJ42</accession>
<comment type="caution">
    <text evidence="1">The sequence shown here is derived from an EMBL/GenBank/DDBJ whole genome shotgun (WGS) entry which is preliminary data.</text>
</comment>
<sequence>MSKTVFLLQRGLYSDRHVVGIFSTKENVKKYIKFMEDIGKENDEDFTWYDEPY</sequence>
<organism evidence="1">
    <name type="scientific">marine sediment metagenome</name>
    <dbReference type="NCBI Taxonomy" id="412755"/>
    <lineage>
        <taxon>unclassified sequences</taxon>
        <taxon>metagenomes</taxon>
        <taxon>ecological metagenomes</taxon>
    </lineage>
</organism>
<feature type="non-terminal residue" evidence="1">
    <location>
        <position position="53"/>
    </location>
</feature>
<dbReference type="EMBL" id="LAZR01054470">
    <property type="protein sequence ID" value="KKK78484.1"/>
    <property type="molecule type" value="Genomic_DNA"/>
</dbReference>
<reference evidence="1" key="1">
    <citation type="journal article" date="2015" name="Nature">
        <title>Complex archaea that bridge the gap between prokaryotes and eukaryotes.</title>
        <authorList>
            <person name="Spang A."/>
            <person name="Saw J.H."/>
            <person name="Jorgensen S.L."/>
            <person name="Zaremba-Niedzwiedzka K."/>
            <person name="Martijn J."/>
            <person name="Lind A.E."/>
            <person name="van Eijk R."/>
            <person name="Schleper C."/>
            <person name="Guy L."/>
            <person name="Ettema T.J."/>
        </authorList>
    </citation>
    <scope>NUCLEOTIDE SEQUENCE</scope>
</reference>
<name>A0A0F9AJ42_9ZZZZ</name>